<dbReference type="EMBL" id="CP165727">
    <property type="protein sequence ID" value="XDV66337.1"/>
    <property type="molecule type" value="Genomic_DNA"/>
</dbReference>
<evidence type="ECO:0000313" key="2">
    <source>
        <dbReference type="EMBL" id="XDV66337.1"/>
    </source>
</evidence>
<dbReference type="RefSeq" id="WP_369778862.1">
    <property type="nucleotide sequence ID" value="NZ_CP165727.1"/>
</dbReference>
<accession>A0AB39YCY2</accession>
<reference evidence="2" key="1">
    <citation type="submission" date="2024-08" db="EMBL/GenBank/DDBJ databases">
        <authorList>
            <person name="Yu S.T."/>
        </authorList>
    </citation>
    <scope>NUCLEOTIDE SEQUENCE</scope>
    <source>
        <strain evidence="2">R33</strain>
    </source>
</reference>
<protein>
    <submittedName>
        <fullName evidence="2">Uncharacterized protein</fullName>
    </submittedName>
</protein>
<feature type="region of interest" description="Disordered" evidence="1">
    <location>
        <begin position="59"/>
        <end position="78"/>
    </location>
</feature>
<dbReference type="AlphaFoldDB" id="A0AB39YCY2"/>
<gene>
    <name evidence="2" type="ORF">AB5J51_27135</name>
</gene>
<organism evidence="2">
    <name type="scientific">Streptomyces sp. R33</name>
    <dbReference type="NCBI Taxonomy" id="3238629"/>
    <lineage>
        <taxon>Bacteria</taxon>
        <taxon>Bacillati</taxon>
        <taxon>Actinomycetota</taxon>
        <taxon>Actinomycetes</taxon>
        <taxon>Kitasatosporales</taxon>
        <taxon>Streptomycetaceae</taxon>
        <taxon>Streptomyces</taxon>
    </lineage>
</organism>
<feature type="compositionally biased region" description="Acidic residues" evidence="1">
    <location>
        <begin position="59"/>
        <end position="68"/>
    </location>
</feature>
<name>A0AB39YCY2_9ACTN</name>
<sequence length="114" mass="13013">MNEPTTLIDFRTAPPKLTVTATAWQAWWEDVEMWDGFVQYADLDTAKHCAAVAYVEEEYGWGPEDDPREGEPREPAPDTQLTWVFEHNRWFLIDGGRGTGVQLYQSNTYAAAQS</sequence>
<evidence type="ECO:0000256" key="1">
    <source>
        <dbReference type="SAM" id="MobiDB-lite"/>
    </source>
</evidence>
<proteinExistence type="predicted"/>